<sequence length="39" mass="4444">MKNLLATIGLVVVIKKGYELHREYSELKRALSAREKAQS</sequence>
<gene>
    <name evidence="1" type="ORF">ALP29_00506</name>
</gene>
<dbReference type="Proteomes" id="UP000280395">
    <property type="component" value="Unassembled WGS sequence"/>
</dbReference>
<evidence type="ECO:0000313" key="1">
    <source>
        <dbReference type="EMBL" id="RMU49866.1"/>
    </source>
</evidence>
<dbReference type="EMBL" id="RBUA01001090">
    <property type="protein sequence ID" value="RMU49866.1"/>
    <property type="molecule type" value="Genomic_DNA"/>
</dbReference>
<protein>
    <submittedName>
        <fullName evidence="1">Uncharacterized protein</fullName>
    </submittedName>
</protein>
<comment type="caution">
    <text evidence="1">The sequence shown here is derived from an EMBL/GenBank/DDBJ whole genome shotgun (WGS) entry which is preliminary data.</text>
</comment>
<accession>A0A3M5UVP1</accession>
<name>A0A3M5UVP1_PSESX</name>
<evidence type="ECO:0000313" key="2">
    <source>
        <dbReference type="Proteomes" id="UP000280395"/>
    </source>
</evidence>
<reference evidence="1 2" key="1">
    <citation type="submission" date="2018-08" db="EMBL/GenBank/DDBJ databases">
        <title>Recombination of ecologically and evolutionarily significant loci maintains genetic cohesion in the Pseudomonas syringae species complex.</title>
        <authorList>
            <person name="Dillon M."/>
            <person name="Thakur S."/>
            <person name="Almeida R.N.D."/>
            <person name="Weir B.S."/>
            <person name="Guttman D.S."/>
        </authorList>
    </citation>
    <scope>NUCLEOTIDE SEQUENCE [LARGE SCALE GENOMIC DNA]</scope>
    <source>
        <strain evidence="1 2">ICMP 14479</strain>
    </source>
</reference>
<proteinExistence type="predicted"/>
<organism evidence="1 2">
    <name type="scientific">Pseudomonas syringae pv. avii</name>
    <dbReference type="NCBI Taxonomy" id="663959"/>
    <lineage>
        <taxon>Bacteria</taxon>
        <taxon>Pseudomonadati</taxon>
        <taxon>Pseudomonadota</taxon>
        <taxon>Gammaproteobacteria</taxon>
        <taxon>Pseudomonadales</taxon>
        <taxon>Pseudomonadaceae</taxon>
        <taxon>Pseudomonas</taxon>
        <taxon>Pseudomonas syringae</taxon>
    </lineage>
</organism>
<dbReference type="AlphaFoldDB" id="A0A3M5UVP1"/>